<keyword evidence="4" id="KW-0413">Isomerase</keyword>
<evidence type="ECO:0000259" key="3">
    <source>
        <dbReference type="Pfam" id="PF01557"/>
    </source>
</evidence>
<dbReference type="Proteomes" id="UP000220768">
    <property type="component" value="Unassembled WGS sequence"/>
</dbReference>
<dbReference type="InterPro" id="IPR011234">
    <property type="entry name" value="Fumarylacetoacetase-like_C"/>
</dbReference>
<accession>A0A2A6J291</accession>
<dbReference type="FunFam" id="3.90.850.10:FF:000002">
    <property type="entry name" value="2-hydroxyhepta-2,4-diene-1,7-dioate isomerase"/>
    <property type="match status" value="1"/>
</dbReference>
<evidence type="ECO:0000313" key="4">
    <source>
        <dbReference type="EMBL" id="PDT00428.1"/>
    </source>
</evidence>
<dbReference type="GO" id="GO:0016853">
    <property type="term" value="F:isomerase activity"/>
    <property type="evidence" value="ECO:0007669"/>
    <property type="project" value="UniProtKB-KW"/>
</dbReference>
<evidence type="ECO:0000256" key="1">
    <source>
        <dbReference type="ARBA" id="ARBA00010211"/>
    </source>
</evidence>
<dbReference type="PANTHER" id="PTHR42796">
    <property type="entry name" value="FUMARYLACETOACETATE HYDROLASE DOMAIN-CONTAINING PROTEIN 2A-RELATED"/>
    <property type="match status" value="1"/>
</dbReference>
<protein>
    <submittedName>
        <fullName evidence="4">5-carboxymethyl-2-hydroxymuconate isomerase</fullName>
    </submittedName>
</protein>
<dbReference type="InterPro" id="IPR051121">
    <property type="entry name" value="FAH"/>
</dbReference>
<keyword evidence="5" id="KW-1185">Reference proteome</keyword>
<dbReference type="GO" id="GO:0019752">
    <property type="term" value="P:carboxylic acid metabolic process"/>
    <property type="evidence" value="ECO:0007669"/>
    <property type="project" value="UniProtKB-ARBA"/>
</dbReference>
<dbReference type="InterPro" id="IPR036663">
    <property type="entry name" value="Fumarylacetoacetase_C_sf"/>
</dbReference>
<dbReference type="Pfam" id="PF01557">
    <property type="entry name" value="FAA_hydrolase"/>
    <property type="match status" value="1"/>
</dbReference>
<dbReference type="SUPFAM" id="SSF56529">
    <property type="entry name" value="FAH"/>
    <property type="match status" value="1"/>
</dbReference>
<gene>
    <name evidence="4" type="ORF">CO666_30770</name>
</gene>
<dbReference type="Gene3D" id="3.90.850.10">
    <property type="entry name" value="Fumarylacetoacetase-like, C-terminal domain"/>
    <property type="match status" value="1"/>
</dbReference>
<evidence type="ECO:0000313" key="5">
    <source>
        <dbReference type="Proteomes" id="UP000220768"/>
    </source>
</evidence>
<proteinExistence type="inferred from homology"/>
<comment type="similarity">
    <text evidence="1">Belongs to the FAH family.</text>
</comment>
<name>A0A2A6J291_9HYPH</name>
<dbReference type="PANTHER" id="PTHR42796:SF4">
    <property type="entry name" value="FUMARYLACETOACETATE HYDROLASE DOMAIN-CONTAINING PROTEIN 2A"/>
    <property type="match status" value="1"/>
</dbReference>
<reference evidence="4 5" key="1">
    <citation type="submission" date="2017-09" db="EMBL/GenBank/DDBJ databases">
        <title>Comparative genomics of rhizobia isolated from Phaseolus vulgaris in China.</title>
        <authorList>
            <person name="Tong W."/>
        </authorList>
    </citation>
    <scope>NUCLEOTIDE SEQUENCE [LARGE SCALE GENOMIC DNA]</scope>
    <source>
        <strain evidence="4 5">C5</strain>
    </source>
</reference>
<comment type="caution">
    <text evidence="4">The sequence shown here is derived from an EMBL/GenBank/DDBJ whole genome shotgun (WGS) entry which is preliminary data.</text>
</comment>
<evidence type="ECO:0000256" key="2">
    <source>
        <dbReference type="ARBA" id="ARBA00022723"/>
    </source>
</evidence>
<dbReference type="GO" id="GO:0046872">
    <property type="term" value="F:metal ion binding"/>
    <property type="evidence" value="ECO:0007669"/>
    <property type="project" value="UniProtKB-KW"/>
</dbReference>
<keyword evidence="2" id="KW-0479">Metal-binding</keyword>
<dbReference type="EMBL" id="NWSV01000038">
    <property type="protein sequence ID" value="PDT00428.1"/>
    <property type="molecule type" value="Genomic_DNA"/>
</dbReference>
<organism evidence="4 5">
    <name type="scientific">Rhizobium chutanense</name>
    <dbReference type="NCBI Taxonomy" id="2035448"/>
    <lineage>
        <taxon>Bacteria</taxon>
        <taxon>Pseudomonadati</taxon>
        <taxon>Pseudomonadota</taxon>
        <taxon>Alphaproteobacteria</taxon>
        <taxon>Hyphomicrobiales</taxon>
        <taxon>Rhizobiaceae</taxon>
        <taxon>Rhizobium/Agrobacterium group</taxon>
        <taxon>Rhizobium</taxon>
    </lineage>
</organism>
<dbReference type="AlphaFoldDB" id="A0A2A6J291"/>
<sequence>MRYLSFVHNGVSRYGCVVGGDSLCDLGRRTGLPDLKSHIATYFDSLGKEADLEADFHLAEVLLQPVMPNPEKVICVAVNYREGDYPSPDEPKYPVVFTRFANAQAGHEVPLIKPDVSDKFDYEGELAVIIGRSGHRIAETDALGHIAGYTCFNDGSVRDWQKHSSQFTPGKNFLQTAGFGPWMVSADEIPDPSGLDLSTRVNGELRQSTNTRRMMFSIPWLISYLSQFTKLEPGDVIVTGTPKGFGSSLQPPRFLQVGDVVEVEITGIGVLRNTVAAEMRI</sequence>
<dbReference type="RefSeq" id="WP_097615747.1">
    <property type="nucleotide sequence ID" value="NZ_NWSV01000038.1"/>
</dbReference>
<feature type="domain" description="Fumarylacetoacetase-like C-terminal" evidence="3">
    <location>
        <begin position="72"/>
        <end position="275"/>
    </location>
</feature>